<proteinExistence type="predicted"/>
<evidence type="ECO:0000256" key="2">
    <source>
        <dbReference type="PIRSR" id="PIRSR617939-1"/>
    </source>
</evidence>
<gene>
    <name evidence="4" type="ORF">BX591_10761</name>
</gene>
<evidence type="ECO:0000256" key="1">
    <source>
        <dbReference type="ARBA" id="ARBA00023239"/>
    </source>
</evidence>
<reference evidence="4 5" key="1">
    <citation type="submission" date="2018-06" db="EMBL/GenBank/DDBJ databases">
        <title>Genomic Encyclopedia of Type Strains, Phase III (KMG-III): the genomes of soil and plant-associated and newly described type strains.</title>
        <authorList>
            <person name="Whitman W."/>
        </authorList>
    </citation>
    <scope>NUCLEOTIDE SEQUENCE [LARGE SCALE GENOMIC DNA]</scope>
    <source>
        <strain evidence="4 5">LMG 23644</strain>
    </source>
</reference>
<name>A0A329CN16_9BURK</name>
<evidence type="ECO:0000313" key="5">
    <source>
        <dbReference type="Proteomes" id="UP000248918"/>
    </source>
</evidence>
<dbReference type="EMBL" id="QLTK01000007">
    <property type="protein sequence ID" value="RAS33144.1"/>
    <property type="molecule type" value="Genomic_DNA"/>
</dbReference>
<dbReference type="InterPro" id="IPR013024">
    <property type="entry name" value="GGCT-like"/>
</dbReference>
<feature type="binding site" evidence="3">
    <location>
        <begin position="9"/>
        <end position="14"/>
    </location>
    <ligand>
        <name>substrate</name>
    </ligand>
</feature>
<dbReference type="SUPFAM" id="SSF110857">
    <property type="entry name" value="Gamma-glutamyl cyclotransferase-like"/>
    <property type="match status" value="1"/>
</dbReference>
<accession>A0A329CN16</accession>
<dbReference type="Gene3D" id="3.10.490.10">
    <property type="entry name" value="Gamma-glutamyl cyclotransferase-like"/>
    <property type="match status" value="1"/>
</dbReference>
<protein>
    <submittedName>
        <fullName evidence="4">AIG2 family protein</fullName>
    </submittedName>
</protein>
<dbReference type="PANTHER" id="PTHR12935">
    <property type="entry name" value="GAMMA-GLUTAMYLCYCLOTRANSFERASE"/>
    <property type="match status" value="1"/>
</dbReference>
<dbReference type="RefSeq" id="WP_111932021.1">
    <property type="nucleotide sequence ID" value="NZ_CADFFP010000008.1"/>
</dbReference>
<comment type="caution">
    <text evidence="4">The sequence shown here is derived from an EMBL/GenBank/DDBJ whole genome shotgun (WGS) entry which is preliminary data.</text>
</comment>
<dbReference type="OrthoDB" id="5401862at2"/>
<organism evidence="4 5">
    <name type="scientific">Paraburkholderia bryophila</name>
    <dbReference type="NCBI Taxonomy" id="420952"/>
    <lineage>
        <taxon>Bacteria</taxon>
        <taxon>Pseudomonadati</taxon>
        <taxon>Pseudomonadota</taxon>
        <taxon>Betaproteobacteria</taxon>
        <taxon>Burkholderiales</taxon>
        <taxon>Burkholderiaceae</taxon>
        <taxon>Paraburkholderia</taxon>
    </lineage>
</organism>
<dbReference type="Proteomes" id="UP000248918">
    <property type="component" value="Unassembled WGS sequence"/>
</dbReference>
<sequence length="170" mass="18653">MLADNEFFYFAYGSNMSTRRLVAGLPSARVVATGFLIGYKLAFDKVSKDGSGKCDCEHTGNGGDRVYGVIFSVASSERPALDRYEGAGHGYEPSNVRVETAGGEMDSLTYVATDKQPGLRPYDWYKHHVVVGAREANLPEEYVRGIESVVSTVDPLPTRSEKELRAYLTV</sequence>
<dbReference type="InterPro" id="IPR036568">
    <property type="entry name" value="GGCT-like_sf"/>
</dbReference>
<dbReference type="Pfam" id="PF13772">
    <property type="entry name" value="AIG2_2"/>
    <property type="match status" value="1"/>
</dbReference>
<feature type="binding site" evidence="3">
    <location>
        <position position="125"/>
    </location>
    <ligand>
        <name>substrate</name>
    </ligand>
</feature>
<dbReference type="AlphaFoldDB" id="A0A329CN16"/>
<dbReference type="PANTHER" id="PTHR12935:SF0">
    <property type="entry name" value="GAMMA-GLUTAMYLCYCLOTRANSFERASE"/>
    <property type="match status" value="1"/>
</dbReference>
<evidence type="ECO:0000256" key="3">
    <source>
        <dbReference type="PIRSR" id="PIRSR617939-2"/>
    </source>
</evidence>
<dbReference type="InterPro" id="IPR017939">
    <property type="entry name" value="G-Glutamylcylcotransferase"/>
</dbReference>
<dbReference type="GO" id="GO:0003839">
    <property type="term" value="F:gamma-glutamylcyclotransferase activity"/>
    <property type="evidence" value="ECO:0007669"/>
    <property type="project" value="InterPro"/>
</dbReference>
<feature type="active site" description="Proton acceptor" evidence="2">
    <location>
        <position position="85"/>
    </location>
</feature>
<evidence type="ECO:0000313" key="4">
    <source>
        <dbReference type="EMBL" id="RAS33144.1"/>
    </source>
</evidence>
<keyword evidence="1" id="KW-0456">Lyase</keyword>
<dbReference type="CDD" id="cd06661">
    <property type="entry name" value="GGCT_like"/>
    <property type="match status" value="1"/>
</dbReference>